<proteinExistence type="predicted"/>
<keyword evidence="3" id="KW-0574">Periplasm</keyword>
<evidence type="ECO:0000313" key="7">
    <source>
        <dbReference type="EMBL" id="GAA2159147.1"/>
    </source>
</evidence>
<evidence type="ECO:0000256" key="5">
    <source>
        <dbReference type="SAM" id="SignalP"/>
    </source>
</evidence>
<keyword evidence="2 5" id="KW-0732">Signal</keyword>
<keyword evidence="4" id="KW-0456">Lyase</keyword>
<comment type="caution">
    <text evidence="7">The sequence shown here is derived from an EMBL/GenBank/DDBJ whole genome shotgun (WGS) entry which is preliminary data.</text>
</comment>
<evidence type="ECO:0000256" key="4">
    <source>
        <dbReference type="ARBA" id="ARBA00023239"/>
    </source>
</evidence>
<comment type="subcellular location">
    <subcellularLocation>
        <location evidence="1">Periplasm</location>
    </subcellularLocation>
</comment>
<dbReference type="PANTHER" id="PTHR39210:SF1">
    <property type="entry name" value="HEPARIN-SULFATE LYASE"/>
    <property type="match status" value="1"/>
</dbReference>
<name>A0ABP5M6C3_9ACTN</name>
<evidence type="ECO:0000256" key="2">
    <source>
        <dbReference type="ARBA" id="ARBA00022729"/>
    </source>
</evidence>
<dbReference type="PROSITE" id="PS51257">
    <property type="entry name" value="PROKAR_LIPOPROTEIN"/>
    <property type="match status" value="1"/>
</dbReference>
<feature type="signal peptide" evidence="5">
    <location>
        <begin position="1"/>
        <end position="32"/>
    </location>
</feature>
<evidence type="ECO:0000256" key="3">
    <source>
        <dbReference type="ARBA" id="ARBA00022764"/>
    </source>
</evidence>
<feature type="chain" id="PRO_5047161322" description="Heparinase II/III-like C-terminal domain-containing protein" evidence="5">
    <location>
        <begin position="33"/>
        <end position="623"/>
    </location>
</feature>
<dbReference type="RefSeq" id="WP_344277581.1">
    <property type="nucleotide sequence ID" value="NZ_BAAAMR010000084.1"/>
</dbReference>
<organism evidence="7 8">
    <name type="scientific">Actinomadura napierensis</name>
    <dbReference type="NCBI Taxonomy" id="267854"/>
    <lineage>
        <taxon>Bacteria</taxon>
        <taxon>Bacillati</taxon>
        <taxon>Actinomycetota</taxon>
        <taxon>Actinomycetes</taxon>
        <taxon>Streptosporangiales</taxon>
        <taxon>Thermomonosporaceae</taxon>
        <taxon>Actinomadura</taxon>
    </lineage>
</organism>
<dbReference type="Pfam" id="PF07940">
    <property type="entry name" value="Hepar_II_III_C"/>
    <property type="match status" value="1"/>
</dbReference>
<dbReference type="InterPro" id="IPR012480">
    <property type="entry name" value="Hepar_II_III_C"/>
</dbReference>
<dbReference type="Gene3D" id="1.50.10.100">
    <property type="entry name" value="Chondroitin AC/alginate lyase"/>
    <property type="match status" value="1"/>
</dbReference>
<reference evidence="8" key="1">
    <citation type="journal article" date="2019" name="Int. J. Syst. Evol. Microbiol.">
        <title>The Global Catalogue of Microorganisms (GCM) 10K type strain sequencing project: providing services to taxonomists for standard genome sequencing and annotation.</title>
        <authorList>
            <consortium name="The Broad Institute Genomics Platform"/>
            <consortium name="The Broad Institute Genome Sequencing Center for Infectious Disease"/>
            <person name="Wu L."/>
            <person name="Ma J."/>
        </authorList>
    </citation>
    <scope>NUCLEOTIDE SEQUENCE [LARGE SCALE GENOMIC DNA]</scope>
    <source>
        <strain evidence="8">JCM 13850</strain>
    </source>
</reference>
<accession>A0ABP5M6C3</accession>
<protein>
    <recommendedName>
        <fullName evidence="6">Heparinase II/III-like C-terminal domain-containing protein</fullName>
    </recommendedName>
</protein>
<evidence type="ECO:0000256" key="1">
    <source>
        <dbReference type="ARBA" id="ARBA00004418"/>
    </source>
</evidence>
<keyword evidence="8" id="KW-1185">Reference proteome</keyword>
<gene>
    <name evidence="7" type="ORF">GCM10009727_70670</name>
</gene>
<feature type="domain" description="Heparinase II/III-like C-terminal" evidence="6">
    <location>
        <begin position="337"/>
        <end position="514"/>
    </location>
</feature>
<evidence type="ECO:0000313" key="8">
    <source>
        <dbReference type="Proteomes" id="UP001501020"/>
    </source>
</evidence>
<dbReference type="PANTHER" id="PTHR39210">
    <property type="entry name" value="HEPARIN-SULFATE LYASE"/>
    <property type="match status" value="1"/>
</dbReference>
<dbReference type="EMBL" id="BAAAMR010000084">
    <property type="protein sequence ID" value="GAA2159147.1"/>
    <property type="molecule type" value="Genomic_DNA"/>
</dbReference>
<dbReference type="InterPro" id="IPR008929">
    <property type="entry name" value="Chondroitin_lyas"/>
</dbReference>
<sequence>MLIRSRGRLHGAGSAALLLSLLAGCGPSSAPATPAPGPTRNAPYKGTCVGFNGLDALNPAAEVRAGRFRVPGAAPVRVAAGTDVDWGLDPYDNRTWQLWFHSLEWLGGLIGTYARTGDRAALDTATGIARDWLAGNDHPGRFGEDRRKAIAEGTKFRLATLVCLRKYATGRWLDDAIAEHAKWLARPEHYSGPWNHGTDESMILMAAGCAIGREDLAGLGRNRLLGAMFEPPGGALPAVDAEGAGNEQSAHYAVYNRGRWRLALRVMRGCGRPAPAAIARRLALMDEFIAFQTTPGGDLLQIGESYAGKASGISSPGDGPLEYIATQGRKGTRPADRARVYKAGYVMGRSGWGDGARAYTDEMSYTARFGPGRYAHGQNDHMELTFHALGRDILVPSGHIGYSDKAWRAWLASPAAHSTLVVRGVPFREDTTTALTEHHFRRGADTFRLSDTAFTGASRSRSVLAASDPDALAVLDSVDSAAPDPAASRPVEQLWHLPAAFTAVPDGTGAVATAGRLRVHFLRIPLPVTAASQPAQVVRGSLSPPQGWIAPSERTTVPAPVVSFPAQGPHVRMLTLIAPVRGAERPSVRTRALPDGGVRVEAAFSRRTLIFEATPDGTLRRLR</sequence>
<evidence type="ECO:0000259" key="6">
    <source>
        <dbReference type="Pfam" id="PF07940"/>
    </source>
</evidence>
<dbReference type="Gene3D" id="2.70.98.70">
    <property type="match status" value="1"/>
</dbReference>
<dbReference type="SUPFAM" id="SSF48230">
    <property type="entry name" value="Chondroitin AC/alginate lyase"/>
    <property type="match status" value="1"/>
</dbReference>
<dbReference type="Proteomes" id="UP001501020">
    <property type="component" value="Unassembled WGS sequence"/>
</dbReference>